<proteinExistence type="predicted"/>
<accession>A0ACC2VWN2</accession>
<reference evidence="1" key="1">
    <citation type="submission" date="2023-04" db="EMBL/GenBank/DDBJ databases">
        <title>Draft Genome sequencing of Naganishia species isolated from polar environments using Oxford Nanopore Technology.</title>
        <authorList>
            <person name="Leo P."/>
            <person name="Venkateswaran K."/>
        </authorList>
    </citation>
    <scope>NUCLEOTIDE SEQUENCE</scope>
    <source>
        <strain evidence="1">MNA-CCFEE 5262</strain>
    </source>
</reference>
<sequence>MLTGQANFVSDAKVSLWTVRVALVLQYSYRIRKTDRWEQAILYEQGQTFAHPHEAVQVFSVDDGKSIRRQIDFGTPRPRNLATYDHLPHAKIIPQIRVTAEFSKNTWSATSIAALPPSPPGYMESKECNEMQAKRLISESWKGQAVKIDREGPETSVDATSSLPSASSHFLQTWIKNFATAANPDPTAGPRKLRLQKRDVQEGIGEYAVSLWSDSFSVGSYFIPRIEFRDMSPFCNIYSIQFSLVQSYSVIPFDEFRSGQYDPDDHQYPSETFVQYVEGNKPASNRPGKEEPTLWRGSANRRETLENGDGKNSYVWEAERVRLPDESTIRPTTLAGTKTPIRVKHKLTLKVYFSVVGETLSGEPIQGEEEGVGDLRLLMVNLPEILPSPDQ</sequence>
<organism evidence="1 2">
    <name type="scientific">Naganishia adeliensis</name>
    <dbReference type="NCBI Taxonomy" id="92952"/>
    <lineage>
        <taxon>Eukaryota</taxon>
        <taxon>Fungi</taxon>
        <taxon>Dikarya</taxon>
        <taxon>Basidiomycota</taxon>
        <taxon>Agaricomycotina</taxon>
        <taxon>Tremellomycetes</taxon>
        <taxon>Filobasidiales</taxon>
        <taxon>Filobasidiaceae</taxon>
        <taxon>Naganishia</taxon>
    </lineage>
</organism>
<keyword evidence="2" id="KW-1185">Reference proteome</keyword>
<evidence type="ECO:0000313" key="2">
    <source>
        <dbReference type="Proteomes" id="UP001230649"/>
    </source>
</evidence>
<name>A0ACC2VWN2_9TREE</name>
<dbReference type="EMBL" id="JASBWS010000062">
    <property type="protein sequence ID" value="KAJ9102827.1"/>
    <property type="molecule type" value="Genomic_DNA"/>
</dbReference>
<dbReference type="Proteomes" id="UP001230649">
    <property type="component" value="Unassembled WGS sequence"/>
</dbReference>
<evidence type="ECO:0000313" key="1">
    <source>
        <dbReference type="EMBL" id="KAJ9102827.1"/>
    </source>
</evidence>
<comment type="caution">
    <text evidence="1">The sequence shown here is derived from an EMBL/GenBank/DDBJ whole genome shotgun (WGS) entry which is preliminary data.</text>
</comment>
<protein>
    <submittedName>
        <fullName evidence="1">Uncharacterized protein</fullName>
    </submittedName>
</protein>
<gene>
    <name evidence="1" type="ORF">QFC20_004934</name>
</gene>